<keyword evidence="2" id="KW-1185">Reference proteome</keyword>
<dbReference type="PANTHER" id="PTHR33223">
    <property type="entry name" value="CCHC-TYPE DOMAIN-CONTAINING PROTEIN"/>
    <property type="match status" value="1"/>
</dbReference>
<evidence type="ECO:0008006" key="3">
    <source>
        <dbReference type="Google" id="ProtNLM"/>
    </source>
</evidence>
<name>A0A371FHU8_MUCPR</name>
<gene>
    <name evidence="1" type="ORF">CR513_41976</name>
</gene>
<sequence>MEAGERHHQAEEWHLEAMRVAKQREDKFCRQIAAMKATVERIERPARETMSIQAFWGPPFSEEIDRTPIPAIFWELVVEPFDSTQDPHPHLQAFQTQMYISGGNDSLNCKLFLDTLKGMTMHWLATLLTHTIRSSNDLVVFFDIRQTKGESLKSYLVRFNNATVRVNNLNQKFFVKAFQKGIGEIRARAKKHIKAKEDLVDRLEAELQPMALQEMKPDTSRGSKEEMRY</sequence>
<evidence type="ECO:0000313" key="1">
    <source>
        <dbReference type="EMBL" id="RDX77831.1"/>
    </source>
</evidence>
<organism evidence="1 2">
    <name type="scientific">Mucuna pruriens</name>
    <name type="common">Velvet bean</name>
    <name type="synonym">Dolichos pruriens</name>
    <dbReference type="NCBI Taxonomy" id="157652"/>
    <lineage>
        <taxon>Eukaryota</taxon>
        <taxon>Viridiplantae</taxon>
        <taxon>Streptophyta</taxon>
        <taxon>Embryophyta</taxon>
        <taxon>Tracheophyta</taxon>
        <taxon>Spermatophyta</taxon>
        <taxon>Magnoliopsida</taxon>
        <taxon>eudicotyledons</taxon>
        <taxon>Gunneridae</taxon>
        <taxon>Pentapetalae</taxon>
        <taxon>rosids</taxon>
        <taxon>fabids</taxon>
        <taxon>Fabales</taxon>
        <taxon>Fabaceae</taxon>
        <taxon>Papilionoideae</taxon>
        <taxon>50 kb inversion clade</taxon>
        <taxon>NPAAA clade</taxon>
        <taxon>indigoferoid/millettioid clade</taxon>
        <taxon>Phaseoleae</taxon>
        <taxon>Mucuna</taxon>
    </lineage>
</organism>
<dbReference type="EMBL" id="QJKJ01009056">
    <property type="protein sequence ID" value="RDX77831.1"/>
    <property type="molecule type" value="Genomic_DNA"/>
</dbReference>
<dbReference type="AlphaFoldDB" id="A0A371FHU8"/>
<dbReference type="PANTHER" id="PTHR33223:SF10">
    <property type="entry name" value="AMINOTRANSFERASE-LIKE PLANT MOBILE DOMAIN-CONTAINING PROTEIN"/>
    <property type="match status" value="1"/>
</dbReference>
<proteinExistence type="predicted"/>
<dbReference type="OrthoDB" id="10681661at2759"/>
<feature type="non-terminal residue" evidence="1">
    <location>
        <position position="1"/>
    </location>
</feature>
<dbReference type="Proteomes" id="UP000257109">
    <property type="component" value="Unassembled WGS sequence"/>
</dbReference>
<dbReference type="STRING" id="157652.A0A371FHU8"/>
<accession>A0A371FHU8</accession>
<comment type="caution">
    <text evidence="1">The sequence shown here is derived from an EMBL/GenBank/DDBJ whole genome shotgun (WGS) entry which is preliminary data.</text>
</comment>
<protein>
    <recommendedName>
        <fullName evidence="3">Retrotransposon gag domain-containing protein</fullName>
    </recommendedName>
</protein>
<evidence type="ECO:0000313" key="2">
    <source>
        <dbReference type="Proteomes" id="UP000257109"/>
    </source>
</evidence>
<reference evidence="1" key="1">
    <citation type="submission" date="2018-05" db="EMBL/GenBank/DDBJ databases">
        <title>Draft genome of Mucuna pruriens seed.</title>
        <authorList>
            <person name="Nnadi N.E."/>
            <person name="Vos R."/>
            <person name="Hasami M.H."/>
            <person name="Devisetty U.K."/>
            <person name="Aguiy J.C."/>
        </authorList>
    </citation>
    <scope>NUCLEOTIDE SEQUENCE [LARGE SCALE GENOMIC DNA]</scope>
    <source>
        <strain evidence="1">JCA_2017</strain>
    </source>
</reference>